<evidence type="ECO:0000256" key="2">
    <source>
        <dbReference type="ARBA" id="ARBA00001947"/>
    </source>
</evidence>
<evidence type="ECO:0000256" key="6">
    <source>
        <dbReference type="ARBA" id="ARBA00022664"/>
    </source>
</evidence>
<comment type="function">
    <text evidence="13">Cleaves the 2'-5' phosphodiester linkage at the branch point of lariat intron pre-mRNAs after splicing and converts them into linear molecules that are subsequently degraded. It thereby facilitates ribonucleotide turnover.</text>
</comment>
<evidence type="ECO:0000256" key="10">
    <source>
        <dbReference type="ARBA" id="ARBA00023004"/>
    </source>
</evidence>
<accession>T1KNM9</accession>
<keyword evidence="7" id="KW-0479">Metal-binding</keyword>
<dbReference type="Gene3D" id="3.60.21.10">
    <property type="match status" value="1"/>
</dbReference>
<dbReference type="GO" id="GO:0005634">
    <property type="term" value="C:nucleus"/>
    <property type="evidence" value="ECO:0007669"/>
    <property type="project" value="UniProtKB-SubCell"/>
</dbReference>
<keyword evidence="6" id="KW-0507">mRNA processing</keyword>
<evidence type="ECO:0000256" key="1">
    <source>
        <dbReference type="ARBA" id="ARBA00001936"/>
    </source>
</evidence>
<dbReference type="Pfam" id="PF05011">
    <property type="entry name" value="DBR1"/>
    <property type="match status" value="1"/>
</dbReference>
<gene>
    <name evidence="15" type="primary">107365808</name>
</gene>
<comment type="cofactor">
    <cofactor evidence="1">
        <name>Mn(2+)</name>
        <dbReference type="ChEBI" id="CHEBI:29035"/>
    </cofactor>
</comment>
<dbReference type="STRING" id="32264.T1KNM9"/>
<evidence type="ECO:0000256" key="8">
    <source>
        <dbReference type="ARBA" id="ARBA00022801"/>
    </source>
</evidence>
<evidence type="ECO:0000256" key="9">
    <source>
        <dbReference type="ARBA" id="ARBA00022833"/>
    </source>
</evidence>
<evidence type="ECO:0000256" key="13">
    <source>
        <dbReference type="ARBA" id="ARBA00058627"/>
    </source>
</evidence>
<dbReference type="EnsemblMetazoa" id="tetur16g01550.1">
    <property type="protein sequence ID" value="tetur16g01550.1"/>
    <property type="gene ID" value="tetur16g01550"/>
</dbReference>
<dbReference type="CDD" id="cd00844">
    <property type="entry name" value="MPP_Dbr1_N"/>
    <property type="match status" value="1"/>
</dbReference>
<dbReference type="HOGENOM" id="CLU_005893_0_2_1"/>
<dbReference type="PANTHER" id="PTHR12849:SF0">
    <property type="entry name" value="LARIAT DEBRANCHING ENZYME"/>
    <property type="match status" value="1"/>
</dbReference>
<dbReference type="KEGG" id="tut:107365808"/>
<evidence type="ECO:0000259" key="14">
    <source>
        <dbReference type="SMART" id="SM01124"/>
    </source>
</evidence>
<keyword evidence="10" id="KW-0408">Iron</keyword>
<dbReference type="EMBL" id="CAEY01000277">
    <property type="status" value="NOT_ANNOTATED_CDS"/>
    <property type="molecule type" value="Genomic_DNA"/>
</dbReference>
<dbReference type="GO" id="GO:0046872">
    <property type="term" value="F:metal ion binding"/>
    <property type="evidence" value="ECO:0007669"/>
    <property type="project" value="UniProtKB-KW"/>
</dbReference>
<dbReference type="InterPro" id="IPR007708">
    <property type="entry name" value="DBR1_C"/>
</dbReference>
<comment type="cofactor">
    <cofactor evidence="2">
        <name>Zn(2+)</name>
        <dbReference type="ChEBI" id="CHEBI:29105"/>
    </cofactor>
</comment>
<dbReference type="InterPro" id="IPR004843">
    <property type="entry name" value="Calcineurin-like_PHP"/>
</dbReference>
<feature type="domain" description="Lariat debranching enzyme C-terminal" evidence="14">
    <location>
        <begin position="235"/>
        <end position="383"/>
    </location>
</feature>
<keyword evidence="8" id="KW-0378">Hydrolase</keyword>
<keyword evidence="16" id="KW-1185">Reference proteome</keyword>
<dbReference type="InterPro" id="IPR041816">
    <property type="entry name" value="Dbr1_N"/>
</dbReference>
<dbReference type="OrthoDB" id="407609at2759"/>
<comment type="subcellular location">
    <subcellularLocation>
        <location evidence="4">Nucleus</location>
    </subcellularLocation>
</comment>
<dbReference type="GO" id="GO:0000398">
    <property type="term" value="P:mRNA splicing, via spliceosome"/>
    <property type="evidence" value="ECO:0007669"/>
    <property type="project" value="TreeGrafter"/>
</dbReference>
<proteinExistence type="inferred from homology"/>
<dbReference type="Proteomes" id="UP000015104">
    <property type="component" value="Unassembled WGS sequence"/>
</dbReference>
<evidence type="ECO:0000313" key="16">
    <source>
        <dbReference type="Proteomes" id="UP000015104"/>
    </source>
</evidence>
<name>T1KNM9_TETUR</name>
<dbReference type="GO" id="GO:0008419">
    <property type="term" value="F:RNA lariat debranching enzyme activity"/>
    <property type="evidence" value="ECO:0007669"/>
    <property type="project" value="TreeGrafter"/>
</dbReference>
<keyword evidence="12" id="KW-0539">Nucleus</keyword>
<comment type="similarity">
    <text evidence="5">Belongs to the lariat debranching enzyme family.</text>
</comment>
<reference evidence="15" key="2">
    <citation type="submission" date="2015-06" db="UniProtKB">
        <authorList>
            <consortium name="EnsemblMetazoa"/>
        </authorList>
    </citation>
    <scope>IDENTIFICATION</scope>
</reference>
<evidence type="ECO:0000256" key="4">
    <source>
        <dbReference type="ARBA" id="ARBA00004123"/>
    </source>
</evidence>
<comment type="cofactor">
    <cofactor evidence="3">
        <name>Fe(2+)</name>
        <dbReference type="ChEBI" id="CHEBI:29033"/>
    </cofactor>
</comment>
<evidence type="ECO:0000256" key="3">
    <source>
        <dbReference type="ARBA" id="ARBA00001954"/>
    </source>
</evidence>
<sequence length="466" mass="54064">MKVAVVGCIHGELDTIYQQLADLEAHNGYKIDLLLICGDFQSIRNENDFKCISIPVKFRQLGTFHQYYKGEKTAPVLTIFIGGNHEASNYLITLPYGGWVAPNIYYMGYSNVVRYKGLRIGGISGIYNKYHRNYGHFERLPMTEDTKRSAYHTRHLEAYRFMSVQEPLDIFMSHDWPSNVVHYGNLDQLLRWKPFFAQDIQRGSLGSPMLDSLFSHLKPSRWFAAHLHVRFEAYVRHDPERETRFLALDKPLPRRKYLEILDLNPTNNSENNTEDDDGAVDNDDNLYYDKEWLAALRVTDEYLSIEEKPEKQVPELWVSPRLSLQDELVKVEEIFKGDYKIDKNFSPVEPVTLNGDSDPDRIRNFTNPQTVAFCEKLGIRDPMTLIVSLYNKPHNPAEISLSDEDDEEQEVDDCQSNGVFVIDRKRDKTLVMEQNTCNTTEKLKQDNREDIETNSVKKLKTDDVNC</sequence>
<keyword evidence="11" id="KW-0464">Manganese</keyword>
<dbReference type="PANTHER" id="PTHR12849">
    <property type="entry name" value="RNA LARIAT DEBRANCHING ENZYME"/>
    <property type="match status" value="1"/>
</dbReference>
<evidence type="ECO:0000256" key="12">
    <source>
        <dbReference type="ARBA" id="ARBA00023242"/>
    </source>
</evidence>
<keyword evidence="9" id="KW-0862">Zinc</keyword>
<dbReference type="eggNOG" id="KOG2863">
    <property type="taxonomic scope" value="Eukaryota"/>
</dbReference>
<dbReference type="SUPFAM" id="SSF56300">
    <property type="entry name" value="Metallo-dependent phosphatases"/>
    <property type="match status" value="1"/>
</dbReference>
<dbReference type="OMA" id="TDYGDWK"/>
<evidence type="ECO:0000256" key="11">
    <source>
        <dbReference type="ARBA" id="ARBA00023211"/>
    </source>
</evidence>
<dbReference type="FunFam" id="3.60.21.10:FF:000035">
    <property type="entry name" value="Lariat debranching enzyme"/>
    <property type="match status" value="1"/>
</dbReference>
<organism evidence="15 16">
    <name type="scientific">Tetranychus urticae</name>
    <name type="common">Two-spotted spider mite</name>
    <dbReference type="NCBI Taxonomy" id="32264"/>
    <lineage>
        <taxon>Eukaryota</taxon>
        <taxon>Metazoa</taxon>
        <taxon>Ecdysozoa</taxon>
        <taxon>Arthropoda</taxon>
        <taxon>Chelicerata</taxon>
        <taxon>Arachnida</taxon>
        <taxon>Acari</taxon>
        <taxon>Acariformes</taxon>
        <taxon>Trombidiformes</taxon>
        <taxon>Prostigmata</taxon>
        <taxon>Eleutherengona</taxon>
        <taxon>Raphignathae</taxon>
        <taxon>Tetranychoidea</taxon>
        <taxon>Tetranychidae</taxon>
        <taxon>Tetranychus</taxon>
    </lineage>
</organism>
<dbReference type="AlphaFoldDB" id="T1KNM9"/>
<dbReference type="InterPro" id="IPR029052">
    <property type="entry name" value="Metallo-depent_PP-like"/>
</dbReference>
<evidence type="ECO:0000256" key="7">
    <source>
        <dbReference type="ARBA" id="ARBA00022723"/>
    </source>
</evidence>
<evidence type="ECO:0000313" key="15">
    <source>
        <dbReference type="EnsemblMetazoa" id="tetur16g01550.1"/>
    </source>
</evidence>
<dbReference type="SMART" id="SM01124">
    <property type="entry name" value="DBR1"/>
    <property type="match status" value="1"/>
</dbReference>
<protein>
    <recommendedName>
        <fullName evidence="14">Lariat debranching enzyme C-terminal domain-containing protein</fullName>
    </recommendedName>
</protein>
<evidence type="ECO:0000256" key="5">
    <source>
        <dbReference type="ARBA" id="ARBA00006045"/>
    </source>
</evidence>
<dbReference type="Pfam" id="PF00149">
    <property type="entry name" value="Metallophos"/>
    <property type="match status" value="1"/>
</dbReference>
<reference evidence="16" key="1">
    <citation type="submission" date="2011-08" db="EMBL/GenBank/DDBJ databases">
        <authorList>
            <person name="Rombauts S."/>
        </authorList>
    </citation>
    <scope>NUCLEOTIDE SEQUENCE</scope>
    <source>
        <strain evidence="16">London</strain>
    </source>
</reference>